<dbReference type="EMBL" id="JAPOHD010000066">
    <property type="protein sequence ID" value="MCY1723112.1"/>
    <property type="molecule type" value="Genomic_DNA"/>
</dbReference>
<reference evidence="2" key="1">
    <citation type="submission" date="2022-11" db="EMBL/GenBank/DDBJ databases">
        <title>Marilongibacter aestuarii gen. nov., sp. nov., isolated from tidal flat sediment.</title>
        <authorList>
            <person name="Jiayan W."/>
        </authorList>
    </citation>
    <scope>NUCLEOTIDE SEQUENCE</scope>
    <source>
        <strain evidence="2">Z1-6</strain>
    </source>
</reference>
<evidence type="ECO:0000313" key="2">
    <source>
        <dbReference type="EMBL" id="MCY1723112.1"/>
    </source>
</evidence>
<dbReference type="InterPro" id="IPR027395">
    <property type="entry name" value="WH_DNA-bd_dom"/>
</dbReference>
<gene>
    <name evidence="2" type="ORF">OU798_22380</name>
</gene>
<dbReference type="Proteomes" id="UP001145087">
    <property type="component" value="Unassembled WGS sequence"/>
</dbReference>
<dbReference type="PANTHER" id="PTHR37318">
    <property type="entry name" value="BSL7504 PROTEIN"/>
    <property type="match status" value="1"/>
</dbReference>
<dbReference type="InterPro" id="IPR036388">
    <property type="entry name" value="WH-like_DNA-bd_sf"/>
</dbReference>
<dbReference type="AlphaFoldDB" id="A0A9X3FB08"/>
<dbReference type="Pfam" id="PF13601">
    <property type="entry name" value="HTH_34"/>
    <property type="match status" value="1"/>
</dbReference>
<dbReference type="Gene3D" id="1.10.10.10">
    <property type="entry name" value="Winged helix-like DNA-binding domain superfamily/Winged helix DNA-binding domain"/>
    <property type="match status" value="1"/>
</dbReference>
<sequence>MFKNLDPLLHSQVRLAIMTILLNLKSAEFSFLLANIETTKGNLSFQIAKLKKAHYIHIKKSFRNNYPLTILQITETGIIAYERYMETISDYFNKSQQKLLN</sequence>
<name>A0A9X3FB08_9BACT</name>
<comment type="caution">
    <text evidence="2">The sequence shown here is derived from an EMBL/GenBank/DDBJ whole genome shotgun (WGS) entry which is preliminary data.</text>
</comment>
<dbReference type="InterPro" id="IPR036390">
    <property type="entry name" value="WH_DNA-bd_sf"/>
</dbReference>
<accession>A0A9X3FB08</accession>
<dbReference type="SUPFAM" id="SSF46785">
    <property type="entry name" value="Winged helix' DNA-binding domain"/>
    <property type="match status" value="1"/>
</dbReference>
<dbReference type="RefSeq" id="WP_343335438.1">
    <property type="nucleotide sequence ID" value="NZ_JAPOHD010000066.1"/>
</dbReference>
<organism evidence="2 3">
    <name type="scientific">Draconibacterium aestuarii</name>
    <dbReference type="NCBI Taxonomy" id="2998507"/>
    <lineage>
        <taxon>Bacteria</taxon>
        <taxon>Pseudomonadati</taxon>
        <taxon>Bacteroidota</taxon>
        <taxon>Bacteroidia</taxon>
        <taxon>Marinilabiliales</taxon>
        <taxon>Prolixibacteraceae</taxon>
        <taxon>Draconibacterium</taxon>
    </lineage>
</organism>
<evidence type="ECO:0000259" key="1">
    <source>
        <dbReference type="Pfam" id="PF13601"/>
    </source>
</evidence>
<proteinExistence type="predicted"/>
<protein>
    <submittedName>
        <fullName evidence="2">Transcriptional regulator</fullName>
    </submittedName>
</protein>
<evidence type="ECO:0000313" key="3">
    <source>
        <dbReference type="Proteomes" id="UP001145087"/>
    </source>
</evidence>
<feature type="domain" description="Winged helix DNA-binding" evidence="1">
    <location>
        <begin position="13"/>
        <end position="91"/>
    </location>
</feature>
<keyword evidence="3" id="KW-1185">Reference proteome</keyword>
<dbReference type="PANTHER" id="PTHR37318:SF1">
    <property type="entry name" value="BSL7504 PROTEIN"/>
    <property type="match status" value="1"/>
</dbReference>